<feature type="transmembrane region" description="Helical" evidence="2">
    <location>
        <begin position="180"/>
        <end position="199"/>
    </location>
</feature>
<dbReference type="PANTHER" id="PTHR43298:SF2">
    <property type="entry name" value="FMN_FAD EXPORTER YEEO-RELATED"/>
    <property type="match status" value="1"/>
</dbReference>
<dbReference type="GO" id="GO:0015297">
    <property type="term" value="F:antiporter activity"/>
    <property type="evidence" value="ECO:0007669"/>
    <property type="project" value="InterPro"/>
</dbReference>
<dbReference type="Proteomes" id="UP000501669">
    <property type="component" value="Chromosome"/>
</dbReference>
<feature type="transmembrane region" description="Helical" evidence="2">
    <location>
        <begin position="220"/>
        <end position="243"/>
    </location>
</feature>
<feature type="transmembrane region" description="Helical" evidence="2">
    <location>
        <begin position="398"/>
        <end position="418"/>
    </location>
</feature>
<organism evidence="3 4">
    <name type="scientific">Pseudomonas fluorescens</name>
    <dbReference type="NCBI Taxonomy" id="294"/>
    <lineage>
        <taxon>Bacteria</taxon>
        <taxon>Pseudomonadati</taxon>
        <taxon>Pseudomonadota</taxon>
        <taxon>Gammaproteobacteria</taxon>
        <taxon>Pseudomonadales</taxon>
        <taxon>Pseudomonadaceae</taxon>
        <taxon>Pseudomonas</taxon>
    </lineage>
</organism>
<dbReference type="Pfam" id="PF01554">
    <property type="entry name" value="MatE"/>
    <property type="match status" value="1"/>
</dbReference>
<keyword evidence="2" id="KW-0812">Transmembrane</keyword>
<reference evidence="3 4" key="1">
    <citation type="submission" date="2018-03" db="EMBL/GenBank/DDBJ databases">
        <title>Complete genome sequence of Pseudomonas fluorescens sp. G7.</title>
        <authorList>
            <person name="Gao C.-H."/>
            <person name="Li Z."/>
            <person name="Cai P."/>
        </authorList>
    </citation>
    <scope>NUCLEOTIDE SEQUENCE [LARGE SCALE GENOMIC DNA]</scope>
    <source>
        <strain evidence="3 4">G7</strain>
    </source>
</reference>
<feature type="transmembrane region" description="Helical" evidence="2">
    <location>
        <begin position="39"/>
        <end position="62"/>
    </location>
</feature>
<dbReference type="GO" id="GO:0042910">
    <property type="term" value="F:xenobiotic transmembrane transporter activity"/>
    <property type="evidence" value="ECO:0007669"/>
    <property type="project" value="InterPro"/>
</dbReference>
<sequence>MEIYKIAIPLIFSRLGDMTASLIYFSFAGHFIVDSLDSASFALASISFITVIGIGFFSPTLIKIAGSNNLNTNNIKSEITISLRLSILFGALIISMISFAHTIALTPMTNLTNTEDIQALLLISLSIPAIYLQVTIFNFFNGVQKTHYEVIYTWTFNICLTSACIILINTNSAITLPDFILIYSCLRCAFATLALFYFNSKIHLYIKNFQKAIQIPKEQYLKYIARGLPMALCFGGESFLFFILSFISKNLGENNLSAYQASLHFISIIYMISIGIGNATGLIAARQFTRRDLGSLKKTYIQGLKSGLLALTPFLLASVLWKENISMTYTSDSTIRKLIETNTLYSIPFLTFEFIYVLTRTILRSMDDFWVPTLLTILTLNIFGITLCAILLNFYRNIHSIFITLIICSFILMLAMFWRLTFLLKTHSNQPIGKL</sequence>
<dbReference type="GO" id="GO:0005886">
    <property type="term" value="C:plasma membrane"/>
    <property type="evidence" value="ECO:0007669"/>
    <property type="project" value="TreeGrafter"/>
</dbReference>
<keyword evidence="2" id="KW-0472">Membrane</keyword>
<evidence type="ECO:0000256" key="1">
    <source>
        <dbReference type="ARBA" id="ARBA00022448"/>
    </source>
</evidence>
<dbReference type="PANTHER" id="PTHR43298">
    <property type="entry name" value="MULTIDRUG RESISTANCE PROTEIN NORM-RELATED"/>
    <property type="match status" value="1"/>
</dbReference>
<evidence type="ECO:0000313" key="4">
    <source>
        <dbReference type="Proteomes" id="UP000501669"/>
    </source>
</evidence>
<feature type="transmembrane region" description="Helical" evidence="2">
    <location>
        <begin position="12"/>
        <end position="33"/>
    </location>
</feature>
<protein>
    <submittedName>
        <fullName evidence="3">Multidrug transporter</fullName>
    </submittedName>
</protein>
<feature type="transmembrane region" description="Helical" evidence="2">
    <location>
        <begin position="370"/>
        <end position="392"/>
    </location>
</feature>
<feature type="transmembrane region" description="Helical" evidence="2">
    <location>
        <begin position="151"/>
        <end position="168"/>
    </location>
</feature>
<feature type="transmembrane region" description="Helical" evidence="2">
    <location>
        <begin position="263"/>
        <end position="285"/>
    </location>
</feature>
<name>A0A7Z3H1N7_PSEFL</name>
<evidence type="ECO:0000256" key="2">
    <source>
        <dbReference type="SAM" id="Phobius"/>
    </source>
</evidence>
<dbReference type="InterPro" id="IPR002528">
    <property type="entry name" value="MATE_fam"/>
</dbReference>
<evidence type="ECO:0000313" key="3">
    <source>
        <dbReference type="EMBL" id="QJP97093.1"/>
    </source>
</evidence>
<gene>
    <name evidence="3" type="ORF">C6Y56_21920</name>
</gene>
<keyword evidence="2" id="KW-1133">Transmembrane helix</keyword>
<feature type="transmembrane region" description="Helical" evidence="2">
    <location>
        <begin position="83"/>
        <end position="105"/>
    </location>
</feature>
<accession>A0A7Z3H1N7</accession>
<dbReference type="InterPro" id="IPR050222">
    <property type="entry name" value="MATE_MdtK"/>
</dbReference>
<dbReference type="EMBL" id="CP027561">
    <property type="protein sequence ID" value="QJP97093.1"/>
    <property type="molecule type" value="Genomic_DNA"/>
</dbReference>
<feature type="transmembrane region" description="Helical" evidence="2">
    <location>
        <begin position="343"/>
        <end position="363"/>
    </location>
</feature>
<proteinExistence type="predicted"/>
<keyword evidence="1" id="KW-0813">Transport</keyword>
<dbReference type="AlphaFoldDB" id="A0A7Z3H1N7"/>
<feature type="transmembrane region" description="Helical" evidence="2">
    <location>
        <begin position="117"/>
        <end position="139"/>
    </location>
</feature>